<evidence type="ECO:0000256" key="3">
    <source>
        <dbReference type="ARBA" id="ARBA00022691"/>
    </source>
</evidence>
<dbReference type="EMBL" id="FUXA01000004">
    <property type="protein sequence ID" value="SJZ44812.1"/>
    <property type="molecule type" value="Genomic_DNA"/>
</dbReference>
<keyword evidence="9" id="KW-1185">Reference proteome</keyword>
<evidence type="ECO:0000256" key="4">
    <source>
        <dbReference type="ARBA" id="ARBA00022747"/>
    </source>
</evidence>
<dbReference type="InterPro" id="IPR001525">
    <property type="entry name" value="C5_MeTfrase"/>
</dbReference>
<proteinExistence type="inferred from homology"/>
<keyword evidence="4" id="KW-0680">Restriction system</keyword>
<dbReference type="EC" id="2.1.1.37" evidence="7"/>
<comment type="similarity">
    <text evidence="5 6">Belongs to the class I-like SAM-binding methyltransferase superfamily. C5-methyltransferase family.</text>
</comment>
<evidence type="ECO:0000313" key="8">
    <source>
        <dbReference type="EMBL" id="SJZ44812.1"/>
    </source>
</evidence>
<dbReference type="Gene3D" id="3.90.120.30">
    <property type="match status" value="1"/>
</dbReference>
<reference evidence="8 9" key="1">
    <citation type="submission" date="2017-02" db="EMBL/GenBank/DDBJ databases">
        <authorList>
            <person name="Peterson S.W."/>
        </authorList>
    </citation>
    <scope>NUCLEOTIDE SEQUENCE [LARGE SCALE GENOMIC DNA]</scope>
    <source>
        <strain evidence="8 9">ATCC 17233</strain>
    </source>
</reference>
<evidence type="ECO:0000256" key="1">
    <source>
        <dbReference type="ARBA" id="ARBA00022603"/>
    </source>
</evidence>
<dbReference type="GO" id="GO:0032259">
    <property type="term" value="P:methylation"/>
    <property type="evidence" value="ECO:0007669"/>
    <property type="project" value="UniProtKB-KW"/>
</dbReference>
<dbReference type="Pfam" id="PF00145">
    <property type="entry name" value="DNA_methylase"/>
    <property type="match status" value="1"/>
</dbReference>
<dbReference type="PRINTS" id="PR00105">
    <property type="entry name" value="C5METTRFRASE"/>
</dbReference>
<evidence type="ECO:0000256" key="5">
    <source>
        <dbReference type="PROSITE-ProRule" id="PRU01016"/>
    </source>
</evidence>
<evidence type="ECO:0000256" key="7">
    <source>
        <dbReference type="RuleBase" id="RU000417"/>
    </source>
</evidence>
<dbReference type="GO" id="GO:0009307">
    <property type="term" value="P:DNA restriction-modification system"/>
    <property type="evidence" value="ECO:0007669"/>
    <property type="project" value="UniProtKB-KW"/>
</dbReference>
<comment type="catalytic activity">
    <reaction evidence="7">
        <text>a 2'-deoxycytidine in DNA + S-adenosyl-L-methionine = a 5-methyl-2'-deoxycytidine in DNA + S-adenosyl-L-homocysteine + H(+)</text>
        <dbReference type="Rhea" id="RHEA:13681"/>
        <dbReference type="Rhea" id="RHEA-COMP:11369"/>
        <dbReference type="Rhea" id="RHEA-COMP:11370"/>
        <dbReference type="ChEBI" id="CHEBI:15378"/>
        <dbReference type="ChEBI" id="CHEBI:57856"/>
        <dbReference type="ChEBI" id="CHEBI:59789"/>
        <dbReference type="ChEBI" id="CHEBI:85452"/>
        <dbReference type="ChEBI" id="CHEBI:85454"/>
        <dbReference type="EC" id="2.1.1.37"/>
    </reaction>
</comment>
<evidence type="ECO:0000256" key="2">
    <source>
        <dbReference type="ARBA" id="ARBA00022679"/>
    </source>
</evidence>
<dbReference type="Gene3D" id="3.40.50.150">
    <property type="entry name" value="Vaccinia Virus protein VP39"/>
    <property type="match status" value="1"/>
</dbReference>
<sequence>MSKRPRYKTIDLCAGIGGIRRGFEMTGRYVNVLSAEIDKYACQTYERLFGVNPFNDLTSEDFKKKVASVEYDVLLAGFPCQTFSRVGLQKGFNDEEKGQIFFHISEIIRSNRPKAIFLENVDRLITHDEGKTFEKIIDVLVNDLDYHVVGVDRDDNGQIRYDKDSFIRNSRFFGMPQNRPRTYIVCFDKKRYDDKVKKAVPVATPDKGSMMVYENLDELLSHDVDDKYYLSSGYWNTLKEHRKRQEKKGYGYGYRIVNMPDDGVHIANTILATGGSGKERNLLIDYKDGVSGKSIVGKKTPLNDEYVRVMTPTEWGKLQGFINYGFIDKDGKDQFEFPEGMSDAQKYKQFGNSVTIPVIKEFAVFIDRCLKKLEES</sequence>
<keyword evidence="1 5" id="KW-0489">Methyltransferase</keyword>
<dbReference type="AlphaFoldDB" id="A0A1T4KQY6"/>
<dbReference type="PROSITE" id="PS00094">
    <property type="entry name" value="C5_MTASE_1"/>
    <property type="match status" value="1"/>
</dbReference>
<dbReference type="PANTHER" id="PTHR46098">
    <property type="entry name" value="TRNA (CYTOSINE(38)-C(5))-METHYLTRANSFERASE"/>
    <property type="match status" value="1"/>
</dbReference>
<dbReference type="InterPro" id="IPR050750">
    <property type="entry name" value="C5-MTase"/>
</dbReference>
<dbReference type="GO" id="GO:0003886">
    <property type="term" value="F:DNA (cytosine-5-)-methyltransferase activity"/>
    <property type="evidence" value="ECO:0007669"/>
    <property type="project" value="UniProtKB-EC"/>
</dbReference>
<dbReference type="OrthoDB" id="9813719at2"/>
<protein>
    <recommendedName>
        <fullName evidence="7">Cytosine-specific methyltransferase</fullName>
        <ecNumber evidence="7">2.1.1.37</ecNumber>
    </recommendedName>
</protein>
<dbReference type="InterPro" id="IPR029063">
    <property type="entry name" value="SAM-dependent_MTases_sf"/>
</dbReference>
<evidence type="ECO:0000313" key="9">
    <source>
        <dbReference type="Proteomes" id="UP000189857"/>
    </source>
</evidence>
<dbReference type="InterPro" id="IPR018117">
    <property type="entry name" value="C5_DNA_meth_AS"/>
</dbReference>
<dbReference type="PROSITE" id="PS51679">
    <property type="entry name" value="SAM_MT_C5"/>
    <property type="match status" value="1"/>
</dbReference>
<accession>A0A1T4KQY6</accession>
<keyword evidence="2 5" id="KW-0808">Transferase</keyword>
<name>A0A1T4KQY6_9FIRM</name>
<gene>
    <name evidence="8" type="ORF">SAMN02745110_00524</name>
</gene>
<dbReference type="NCBIfam" id="TIGR00675">
    <property type="entry name" value="dcm"/>
    <property type="match status" value="1"/>
</dbReference>
<evidence type="ECO:0000256" key="6">
    <source>
        <dbReference type="RuleBase" id="RU000416"/>
    </source>
</evidence>
<dbReference type="SUPFAM" id="SSF53335">
    <property type="entry name" value="S-adenosyl-L-methionine-dependent methyltransferases"/>
    <property type="match status" value="1"/>
</dbReference>
<dbReference type="RefSeq" id="WP_078786187.1">
    <property type="nucleotide sequence ID" value="NZ_FMTO01000003.1"/>
</dbReference>
<keyword evidence="3 5" id="KW-0949">S-adenosyl-L-methionine</keyword>
<feature type="active site" evidence="5">
    <location>
        <position position="80"/>
    </location>
</feature>
<dbReference type="Proteomes" id="UP000189857">
    <property type="component" value="Unassembled WGS sequence"/>
</dbReference>
<dbReference type="PANTHER" id="PTHR46098:SF1">
    <property type="entry name" value="TRNA (CYTOSINE(38)-C(5))-METHYLTRANSFERASE"/>
    <property type="match status" value="1"/>
</dbReference>
<organism evidence="8 9">
    <name type="scientific">Eubacterium ruminantium</name>
    <dbReference type="NCBI Taxonomy" id="42322"/>
    <lineage>
        <taxon>Bacteria</taxon>
        <taxon>Bacillati</taxon>
        <taxon>Bacillota</taxon>
        <taxon>Clostridia</taxon>
        <taxon>Eubacteriales</taxon>
        <taxon>Eubacteriaceae</taxon>
        <taxon>Eubacterium</taxon>
    </lineage>
</organism>